<protein>
    <submittedName>
        <fullName evidence="3">Uncharacterized protein</fullName>
    </submittedName>
</protein>
<reference evidence="3" key="1">
    <citation type="submission" date="2022-11" db="UniProtKB">
        <authorList>
            <consortium name="WormBaseParasite"/>
        </authorList>
    </citation>
    <scope>IDENTIFICATION</scope>
</reference>
<proteinExistence type="predicted"/>
<evidence type="ECO:0000313" key="2">
    <source>
        <dbReference type="Proteomes" id="UP000887564"/>
    </source>
</evidence>
<dbReference type="WBParaSite" id="PEQ_0000962001-mRNA-1">
    <property type="protein sequence ID" value="PEQ_0000962001-mRNA-1"/>
    <property type="gene ID" value="PEQ_0000962001"/>
</dbReference>
<keyword evidence="2" id="KW-1185">Reference proteome</keyword>
<dbReference type="AlphaFoldDB" id="A0A914RSZ7"/>
<organism evidence="2 3">
    <name type="scientific">Parascaris equorum</name>
    <name type="common">Equine roundworm</name>
    <dbReference type="NCBI Taxonomy" id="6256"/>
    <lineage>
        <taxon>Eukaryota</taxon>
        <taxon>Metazoa</taxon>
        <taxon>Ecdysozoa</taxon>
        <taxon>Nematoda</taxon>
        <taxon>Chromadorea</taxon>
        <taxon>Rhabditida</taxon>
        <taxon>Spirurina</taxon>
        <taxon>Ascaridomorpha</taxon>
        <taxon>Ascaridoidea</taxon>
        <taxon>Ascarididae</taxon>
        <taxon>Parascaris</taxon>
    </lineage>
</organism>
<keyword evidence="1" id="KW-0472">Membrane</keyword>
<name>A0A914RSZ7_PAREQ</name>
<evidence type="ECO:0000256" key="1">
    <source>
        <dbReference type="SAM" id="Phobius"/>
    </source>
</evidence>
<feature type="transmembrane region" description="Helical" evidence="1">
    <location>
        <begin position="46"/>
        <end position="64"/>
    </location>
</feature>
<sequence length="142" mass="16910">MSNYRYELVEAANIIAIPLAIHFEIFRKCKFFPLFGKMIARPPIRFTDFLILFFSYIFVMLLLTECSANWISIRSMNQFSPLHRLHYHRFLHSLFIEDSSELIALFVEKIQKVPILVIIDYILITVRLRSKRNDHETAKCLQ</sequence>
<keyword evidence="1" id="KW-1133">Transmembrane helix</keyword>
<keyword evidence="1" id="KW-0812">Transmembrane</keyword>
<evidence type="ECO:0000313" key="3">
    <source>
        <dbReference type="WBParaSite" id="PEQ_0000962001-mRNA-1"/>
    </source>
</evidence>
<accession>A0A914RSZ7</accession>
<dbReference type="Proteomes" id="UP000887564">
    <property type="component" value="Unplaced"/>
</dbReference>